<evidence type="ECO:0000256" key="1">
    <source>
        <dbReference type="ARBA" id="ARBA00004187"/>
    </source>
</evidence>
<evidence type="ECO:0000256" key="4">
    <source>
        <dbReference type="ARBA" id="ARBA00008171"/>
    </source>
</evidence>
<dbReference type="InterPro" id="IPR001245">
    <property type="entry name" value="Ser-Thr/Tyr_kinase_cat_dom"/>
</dbReference>
<comment type="subcellular location">
    <subcellularLocation>
        <location evidence="2">Apical cell membrane</location>
    </subcellularLocation>
    <subcellularLocation>
        <location evidence="1">Basolateral cell membrane</location>
    </subcellularLocation>
    <subcellularLocation>
        <location evidence="3">Cytoplasm</location>
    </subcellularLocation>
</comment>
<feature type="domain" description="Protein kinase" evidence="10">
    <location>
        <begin position="635"/>
        <end position="897"/>
    </location>
</feature>
<evidence type="ECO:0000256" key="9">
    <source>
        <dbReference type="SAM" id="MobiDB-lite"/>
    </source>
</evidence>
<reference evidence="12" key="1">
    <citation type="submission" date="2025-08" db="UniProtKB">
        <authorList>
            <consortium name="RefSeq"/>
        </authorList>
    </citation>
    <scope>IDENTIFICATION</scope>
    <source>
        <tissue evidence="12">Gonad</tissue>
    </source>
</reference>
<dbReference type="Proteomes" id="UP000515135">
    <property type="component" value="Unplaced"/>
</dbReference>
<organism evidence="11 12">
    <name type="scientific">Branchiostoma belcheri</name>
    <name type="common">Amphioxus</name>
    <dbReference type="NCBI Taxonomy" id="7741"/>
    <lineage>
        <taxon>Eukaryota</taxon>
        <taxon>Metazoa</taxon>
        <taxon>Chordata</taxon>
        <taxon>Cephalochordata</taxon>
        <taxon>Leptocardii</taxon>
        <taxon>Amphioxiformes</taxon>
        <taxon>Branchiostomatidae</taxon>
        <taxon>Branchiostoma</taxon>
    </lineage>
</organism>
<evidence type="ECO:0000256" key="8">
    <source>
        <dbReference type="ARBA" id="ARBA00022777"/>
    </source>
</evidence>
<dbReference type="GO" id="GO:0004674">
    <property type="term" value="F:protein serine/threonine kinase activity"/>
    <property type="evidence" value="ECO:0007669"/>
    <property type="project" value="UniProtKB-KW"/>
</dbReference>
<keyword evidence="6" id="KW-0723">Serine/threonine-protein kinase</keyword>
<dbReference type="GO" id="GO:0043066">
    <property type="term" value="P:negative regulation of apoptotic process"/>
    <property type="evidence" value="ECO:0007669"/>
    <property type="project" value="TreeGrafter"/>
</dbReference>
<dbReference type="GO" id="GO:0070374">
    <property type="term" value="P:positive regulation of ERK1 and ERK2 cascade"/>
    <property type="evidence" value="ECO:0007669"/>
    <property type="project" value="TreeGrafter"/>
</dbReference>
<dbReference type="Gene3D" id="1.10.510.10">
    <property type="entry name" value="Transferase(Phosphotransferase) domain 1"/>
    <property type="match status" value="1"/>
</dbReference>
<dbReference type="Gene3D" id="3.40.50.300">
    <property type="entry name" value="P-loop containing nucleotide triphosphate hydrolases"/>
    <property type="match status" value="1"/>
</dbReference>
<evidence type="ECO:0000256" key="5">
    <source>
        <dbReference type="ARBA" id="ARBA00022490"/>
    </source>
</evidence>
<dbReference type="KEGG" id="bbel:109474058"/>
<dbReference type="GO" id="GO:0044344">
    <property type="term" value="P:cellular response to fibroblast growth factor stimulus"/>
    <property type="evidence" value="ECO:0007669"/>
    <property type="project" value="TreeGrafter"/>
</dbReference>
<evidence type="ECO:0000313" key="12">
    <source>
        <dbReference type="RefSeq" id="XP_019629835.1"/>
    </source>
</evidence>
<dbReference type="Pfam" id="PF07714">
    <property type="entry name" value="PK_Tyr_Ser-Thr"/>
    <property type="match status" value="1"/>
</dbReference>
<evidence type="ECO:0000256" key="2">
    <source>
        <dbReference type="ARBA" id="ARBA00004221"/>
    </source>
</evidence>
<dbReference type="SUPFAM" id="SSF52540">
    <property type="entry name" value="P-loop containing nucleoside triphosphate hydrolases"/>
    <property type="match status" value="1"/>
</dbReference>
<dbReference type="InterPro" id="IPR051302">
    <property type="entry name" value="Dual_SerThr-Tyr_Kinase"/>
</dbReference>
<dbReference type="GO" id="GO:0005737">
    <property type="term" value="C:cytoplasm"/>
    <property type="evidence" value="ECO:0007669"/>
    <property type="project" value="UniProtKB-SubCell"/>
</dbReference>
<dbReference type="AlphaFoldDB" id="A0A6P4YK50"/>
<dbReference type="GO" id="GO:0016324">
    <property type="term" value="C:apical plasma membrane"/>
    <property type="evidence" value="ECO:0007669"/>
    <property type="project" value="UniProtKB-SubCell"/>
</dbReference>
<dbReference type="PANTHER" id="PTHR46392">
    <property type="entry name" value="DUAL SERINE/THREONINE AND TYROSINE PROTEIN KINASE"/>
    <property type="match status" value="1"/>
</dbReference>
<evidence type="ECO:0000313" key="11">
    <source>
        <dbReference type="Proteomes" id="UP000515135"/>
    </source>
</evidence>
<dbReference type="CDD" id="cd00882">
    <property type="entry name" value="Ras_like_GTPase"/>
    <property type="match status" value="1"/>
</dbReference>
<feature type="region of interest" description="Disordered" evidence="9">
    <location>
        <begin position="308"/>
        <end position="334"/>
    </location>
</feature>
<keyword evidence="5" id="KW-0963">Cytoplasm</keyword>
<gene>
    <name evidence="12" type="primary">LOC109474058</name>
</gene>
<sequence>MLQSAILRDGGWDFKLKLDDVKGLCQRTAKVVQDVPICEVQEEVGNILLSETKKRKLDQLLANYEVPILVLGRKGCGKSCIINELLGGDYLPEPTTTQTTFRLRFSDDTYVSLQDSEGKEIYSRVKPESEKPKALKCTISKEIKENSTQAQSTPGSALTVEVGLNYPGLSKVKIVESPALDNQASTDIFVNEYLANEFDSPVVVYVIDGNDGVKLQDRYNIRKVQEALRPASRHVESNMLCVCNKIDVDKDQEELNTAEDEEEEGASSTQQVDKAAKVYEDLKSYGYFATDLSVLNFYKISAKNMLRERKREEKTRKKSKAPTKSQKLATGKEDQEKERFLSSIVDRTKLLADQKLAEALATMIVDQNHCLSMLSLHQFDMINKCGKDSAIGRRCAVAMTKLEETYGQLNSLLNEEFVLSAIRNAIVTAANHENCDCATFERIQTDTIITESSFDIVLQLMLMSHTSRVRDTLSKTLTQQLPSHATTAVIAGFSKSLSPVYTAFDEELSQNVCEVVIENTLSVISKAFGVAMIEESFLSVGARGLSSLVRDIWGAFERQLSSLSLEVSRVQSLALEQLNAEFVRKRRSLEQVKQFSIEASETFETHQLLGHVRDDVAECYVKARAIHFGLKGCEVSLTDEIARGGRTVTRECTTKGWGSIGTVVTKVLERQRLIDGEWERAHSALFLASYVLDNGRTQHLTAVYGWLMPDPNTLHVVTERAEMDLVTALRRRVALLPVDKRRDIALDVARGLQGLHDLGFVFGDLKPRNVLLFPGLVAKINIAKSPRPFSPTTETGTPFHLSPYVYRAHGLSDVRADIYAFGMLLWFLWDARCRRPAVYANCRDNQAMEQAVCNGVRPDRPAESNDLCWQLMQQCWNIEDSKICANDVVETLLSDTLATSCNVPS</sequence>
<dbReference type="GO" id="GO:0016323">
    <property type="term" value="C:basolateral plasma membrane"/>
    <property type="evidence" value="ECO:0007669"/>
    <property type="project" value="UniProtKB-SubCell"/>
</dbReference>
<keyword evidence="7" id="KW-0808">Transferase</keyword>
<dbReference type="SMART" id="SM00220">
    <property type="entry name" value="S_TKc"/>
    <property type="match status" value="1"/>
</dbReference>
<dbReference type="InterPro" id="IPR027417">
    <property type="entry name" value="P-loop_NTPase"/>
</dbReference>
<evidence type="ECO:0000256" key="7">
    <source>
        <dbReference type="ARBA" id="ARBA00022679"/>
    </source>
</evidence>
<dbReference type="GeneID" id="109474058"/>
<dbReference type="RefSeq" id="XP_019629835.1">
    <property type="nucleotide sequence ID" value="XM_019774276.1"/>
</dbReference>
<dbReference type="InterPro" id="IPR000719">
    <property type="entry name" value="Prot_kinase_dom"/>
</dbReference>
<keyword evidence="8" id="KW-0418">Kinase</keyword>
<dbReference type="SUPFAM" id="SSF56112">
    <property type="entry name" value="Protein kinase-like (PK-like)"/>
    <property type="match status" value="1"/>
</dbReference>
<evidence type="ECO:0000259" key="10">
    <source>
        <dbReference type="PROSITE" id="PS50011"/>
    </source>
</evidence>
<dbReference type="InterPro" id="IPR011009">
    <property type="entry name" value="Kinase-like_dom_sf"/>
</dbReference>
<dbReference type="OrthoDB" id="5962695at2759"/>
<name>A0A6P4YK50_BRABE</name>
<dbReference type="PANTHER" id="PTHR46392:SF1">
    <property type="entry name" value="DUAL SERINE_THREONINE AND TYROSINE PROTEIN KINASE"/>
    <property type="match status" value="1"/>
</dbReference>
<dbReference type="GO" id="GO:0005524">
    <property type="term" value="F:ATP binding"/>
    <property type="evidence" value="ECO:0007669"/>
    <property type="project" value="InterPro"/>
</dbReference>
<dbReference type="InterPro" id="IPR045063">
    <property type="entry name" value="Dynamin_N"/>
</dbReference>
<protein>
    <submittedName>
        <fullName evidence="12">Dual serine/threonine and tyrosine protein kinase-like</fullName>
    </submittedName>
</protein>
<evidence type="ECO:0000256" key="3">
    <source>
        <dbReference type="ARBA" id="ARBA00004496"/>
    </source>
</evidence>
<comment type="similarity">
    <text evidence="4">Belongs to the protein kinase superfamily. TKL Ser/Thr protein kinase family. ROCO subfamily.</text>
</comment>
<keyword evidence="11" id="KW-1185">Reference proteome</keyword>
<proteinExistence type="inferred from homology"/>
<dbReference type="GO" id="GO:0045743">
    <property type="term" value="P:positive regulation of fibroblast growth factor receptor signaling pathway"/>
    <property type="evidence" value="ECO:0007669"/>
    <property type="project" value="TreeGrafter"/>
</dbReference>
<dbReference type="PROSITE" id="PS50011">
    <property type="entry name" value="PROTEIN_KINASE_DOM"/>
    <property type="match status" value="1"/>
</dbReference>
<evidence type="ECO:0000256" key="6">
    <source>
        <dbReference type="ARBA" id="ARBA00022527"/>
    </source>
</evidence>
<accession>A0A6P4YK50</accession>
<dbReference type="Pfam" id="PF00350">
    <property type="entry name" value="Dynamin_N"/>
    <property type="match status" value="1"/>
</dbReference>